<dbReference type="Proteomes" id="UP001057375">
    <property type="component" value="Unassembled WGS sequence"/>
</dbReference>
<comment type="caution">
    <text evidence="2">The sequence shown here is derived from an EMBL/GenBank/DDBJ whole genome shotgun (WGS) entry which is preliminary data.</text>
</comment>
<dbReference type="Pfam" id="PF01048">
    <property type="entry name" value="PNP_UDP_1"/>
    <property type="match status" value="1"/>
</dbReference>
<dbReference type="SUPFAM" id="SSF53167">
    <property type="entry name" value="Purine and uridine phosphorylases"/>
    <property type="match status" value="1"/>
</dbReference>
<evidence type="ECO:0000313" key="3">
    <source>
        <dbReference type="Proteomes" id="UP001057375"/>
    </source>
</evidence>
<dbReference type="EMBL" id="BQXS01012289">
    <property type="protein sequence ID" value="GKT21076.1"/>
    <property type="molecule type" value="Genomic_DNA"/>
</dbReference>
<evidence type="ECO:0000259" key="1">
    <source>
        <dbReference type="Pfam" id="PF01048"/>
    </source>
</evidence>
<sequence length="99" mass="11255">MLRALDKLNAPVIYGDIFTTDIFYRDDLEVLMKWKDTGVLGVDMETAMLYAVGRKFDVNVLSILSVSDHILSQQETTAQERETGFTDMMELSLDLFNAL</sequence>
<dbReference type="InterPro" id="IPR000845">
    <property type="entry name" value="Nucleoside_phosphorylase_d"/>
</dbReference>
<name>A0ABQ5JX91_9EUKA</name>
<protein>
    <submittedName>
        <fullName evidence="2">Purine nucleoside phosphorylase DeoD-type like protein</fullName>
    </submittedName>
</protein>
<evidence type="ECO:0000313" key="2">
    <source>
        <dbReference type="EMBL" id="GKT21076.1"/>
    </source>
</evidence>
<dbReference type="Gene3D" id="3.40.50.1580">
    <property type="entry name" value="Nucleoside phosphorylase domain"/>
    <property type="match status" value="1"/>
</dbReference>
<gene>
    <name evidence="2" type="ORF">ADUPG1_011818</name>
</gene>
<proteinExistence type="predicted"/>
<reference evidence="2" key="1">
    <citation type="submission" date="2022-03" db="EMBL/GenBank/DDBJ databases">
        <title>Draft genome sequence of Aduncisulcus paluster, a free-living microaerophilic Fornicata.</title>
        <authorList>
            <person name="Yuyama I."/>
            <person name="Kume K."/>
            <person name="Tamura T."/>
            <person name="Inagaki Y."/>
            <person name="Hashimoto T."/>
        </authorList>
    </citation>
    <scope>NUCLEOTIDE SEQUENCE</scope>
    <source>
        <strain evidence="2">NY0171</strain>
    </source>
</reference>
<dbReference type="InterPro" id="IPR035994">
    <property type="entry name" value="Nucleoside_phosphorylase_sf"/>
</dbReference>
<keyword evidence="3" id="KW-1185">Reference proteome</keyword>
<accession>A0ABQ5JX91</accession>
<feature type="domain" description="Nucleoside phosphorylase" evidence="1">
    <location>
        <begin position="4"/>
        <end position="81"/>
    </location>
</feature>
<organism evidence="2 3">
    <name type="scientific">Aduncisulcus paluster</name>
    <dbReference type="NCBI Taxonomy" id="2918883"/>
    <lineage>
        <taxon>Eukaryota</taxon>
        <taxon>Metamonada</taxon>
        <taxon>Carpediemonas-like organisms</taxon>
        <taxon>Aduncisulcus</taxon>
    </lineage>
</organism>